<dbReference type="AlphaFoldDB" id="A0A1R4GYU2"/>
<keyword evidence="3" id="KW-1185">Reference proteome</keyword>
<evidence type="ECO:0000256" key="1">
    <source>
        <dbReference type="SAM" id="Phobius"/>
    </source>
</evidence>
<feature type="transmembrane region" description="Helical" evidence="1">
    <location>
        <begin position="21"/>
        <end position="40"/>
    </location>
</feature>
<organism evidence="2 3">
    <name type="scientific">Crenothrix polyspora</name>
    <dbReference type="NCBI Taxonomy" id="360316"/>
    <lineage>
        <taxon>Bacteria</taxon>
        <taxon>Pseudomonadati</taxon>
        <taxon>Pseudomonadota</taxon>
        <taxon>Gammaproteobacteria</taxon>
        <taxon>Methylococcales</taxon>
        <taxon>Crenotrichaceae</taxon>
        <taxon>Crenothrix</taxon>
    </lineage>
</organism>
<proteinExistence type="predicted"/>
<evidence type="ECO:0000313" key="3">
    <source>
        <dbReference type="Proteomes" id="UP000195667"/>
    </source>
</evidence>
<accession>A0A1R4GYU2</accession>
<sequence>MVKHFATLAKERRKAQKIARNLLNLLIVPIYEINQSLTLLKY</sequence>
<gene>
    <name evidence="2" type="ORF">CRENPOLYSF1_100031</name>
</gene>
<dbReference type="EMBL" id="FUKI01000002">
    <property type="protein sequence ID" value="SJM89135.1"/>
    <property type="molecule type" value="Genomic_DNA"/>
</dbReference>
<evidence type="ECO:0000313" key="2">
    <source>
        <dbReference type="EMBL" id="SJM89135.1"/>
    </source>
</evidence>
<protein>
    <submittedName>
        <fullName evidence="2">Uncharacterized protein</fullName>
    </submittedName>
</protein>
<dbReference type="Proteomes" id="UP000195667">
    <property type="component" value="Unassembled WGS sequence"/>
</dbReference>
<name>A0A1R4GYU2_9GAMM</name>
<keyword evidence="1" id="KW-1133">Transmembrane helix</keyword>
<keyword evidence="1" id="KW-0812">Transmembrane</keyword>
<keyword evidence="1" id="KW-0472">Membrane</keyword>
<reference evidence="3" key="1">
    <citation type="submission" date="2017-02" db="EMBL/GenBank/DDBJ databases">
        <authorList>
            <person name="Daims H."/>
        </authorList>
    </citation>
    <scope>NUCLEOTIDE SEQUENCE [LARGE SCALE GENOMIC DNA]</scope>
</reference>